<feature type="compositionally biased region" description="Polar residues" evidence="1">
    <location>
        <begin position="19"/>
        <end position="37"/>
    </location>
</feature>
<reference evidence="2 3" key="1">
    <citation type="submission" date="2018-11" db="EMBL/GenBank/DDBJ databases">
        <title>Genome assembly of Steccherinum ochraceum LE-BIN_3174, the white-rot fungus of the Steccherinaceae family (The Residual Polyporoid clade, Polyporales, Basidiomycota).</title>
        <authorList>
            <person name="Fedorova T.V."/>
            <person name="Glazunova O.A."/>
            <person name="Landesman E.O."/>
            <person name="Moiseenko K.V."/>
            <person name="Psurtseva N.V."/>
            <person name="Savinova O.S."/>
            <person name="Shakhova N.V."/>
            <person name="Tyazhelova T.V."/>
            <person name="Vasina D.V."/>
        </authorList>
    </citation>
    <scope>NUCLEOTIDE SEQUENCE [LARGE SCALE GENOMIC DNA]</scope>
    <source>
        <strain evidence="2 3">LE-BIN_3174</strain>
    </source>
</reference>
<feature type="compositionally biased region" description="Polar residues" evidence="1">
    <location>
        <begin position="194"/>
        <end position="204"/>
    </location>
</feature>
<feature type="compositionally biased region" description="Polar residues" evidence="1">
    <location>
        <begin position="265"/>
        <end position="284"/>
    </location>
</feature>
<gene>
    <name evidence="2" type="ORF">EIP91_001149</name>
</gene>
<dbReference type="Proteomes" id="UP000292702">
    <property type="component" value="Unassembled WGS sequence"/>
</dbReference>
<feature type="region of interest" description="Disordered" evidence="1">
    <location>
        <begin position="1"/>
        <end position="39"/>
    </location>
</feature>
<sequence length="344" mass="37679">MRRGILRKTSSFSSDSSSEYLTASSNSTEDNVISTLTDESRKNTKRVTFAYTDTVIEFYPPSSELPDKPPRQQQASCINFDANDLEERLLHYTGNDCEKAFNALALFEVMVEAKNRKRNRAASLPLEQIPVSIPSHSFTEASRRAQSGSDIDTGLAPLVVSLTPPHASNSLSFQSTVNLSPEISPDTHGKRMSRTQGPEVNGDATKQITNYHGVSFLSLSDSDSDENTPVMPSPISRSRRRALKFKNAQTMRKAASHVPFPESSGLATESNDTPRTSSPSTNKPHLSGIPAPLSPSRMANAMSAAQSLEAEQEAMRILKFGPVRRGRKTPYAKVADQSKLGRFD</sequence>
<evidence type="ECO:0000256" key="1">
    <source>
        <dbReference type="SAM" id="MobiDB-lite"/>
    </source>
</evidence>
<evidence type="ECO:0000313" key="2">
    <source>
        <dbReference type="EMBL" id="TCD66592.1"/>
    </source>
</evidence>
<feature type="region of interest" description="Disordered" evidence="1">
    <location>
        <begin position="170"/>
        <end position="204"/>
    </location>
</feature>
<accession>A0A4R0RHI9</accession>
<comment type="caution">
    <text evidence="2">The sequence shown here is derived from an EMBL/GenBank/DDBJ whole genome shotgun (WGS) entry which is preliminary data.</text>
</comment>
<organism evidence="2 3">
    <name type="scientific">Steccherinum ochraceum</name>
    <dbReference type="NCBI Taxonomy" id="92696"/>
    <lineage>
        <taxon>Eukaryota</taxon>
        <taxon>Fungi</taxon>
        <taxon>Dikarya</taxon>
        <taxon>Basidiomycota</taxon>
        <taxon>Agaricomycotina</taxon>
        <taxon>Agaricomycetes</taxon>
        <taxon>Polyporales</taxon>
        <taxon>Steccherinaceae</taxon>
        <taxon>Steccherinum</taxon>
    </lineage>
</organism>
<dbReference type="EMBL" id="RWJN01000129">
    <property type="protein sequence ID" value="TCD66592.1"/>
    <property type="molecule type" value="Genomic_DNA"/>
</dbReference>
<protein>
    <submittedName>
        <fullName evidence="2">Uncharacterized protein</fullName>
    </submittedName>
</protein>
<evidence type="ECO:0000313" key="3">
    <source>
        <dbReference type="Proteomes" id="UP000292702"/>
    </source>
</evidence>
<keyword evidence="3" id="KW-1185">Reference proteome</keyword>
<name>A0A4R0RHI9_9APHY</name>
<feature type="compositionally biased region" description="Polar residues" evidence="1">
    <location>
        <begin position="170"/>
        <end position="181"/>
    </location>
</feature>
<dbReference type="AlphaFoldDB" id="A0A4R0RHI9"/>
<proteinExistence type="predicted"/>
<feature type="region of interest" description="Disordered" evidence="1">
    <location>
        <begin position="217"/>
        <end position="344"/>
    </location>
</feature>